<dbReference type="AlphaFoldDB" id="A0AA45WTL5"/>
<dbReference type="EMBL" id="FXUF01000002">
    <property type="protein sequence ID" value="SMP43714.1"/>
    <property type="molecule type" value="Genomic_DNA"/>
</dbReference>
<dbReference type="Proteomes" id="UP001158066">
    <property type="component" value="Unassembled WGS sequence"/>
</dbReference>
<evidence type="ECO:0000256" key="1">
    <source>
        <dbReference type="ARBA" id="ARBA00004496"/>
    </source>
</evidence>
<evidence type="ECO:0000256" key="5">
    <source>
        <dbReference type="ARBA" id="ARBA00023002"/>
    </source>
</evidence>
<reference evidence="6" key="1">
    <citation type="submission" date="2017-05" db="EMBL/GenBank/DDBJ databases">
        <authorList>
            <person name="Varghese N."/>
            <person name="Submissions S."/>
        </authorList>
    </citation>
    <scope>NUCLEOTIDE SEQUENCE</scope>
    <source>
        <strain evidence="6">Su22</strain>
    </source>
</reference>
<organism evidence="6 7">
    <name type="scientific">Anoxynatronum buryatiense</name>
    <dbReference type="NCBI Taxonomy" id="489973"/>
    <lineage>
        <taxon>Bacteria</taxon>
        <taxon>Bacillati</taxon>
        <taxon>Bacillota</taxon>
        <taxon>Clostridia</taxon>
        <taxon>Eubacteriales</taxon>
        <taxon>Clostridiaceae</taxon>
        <taxon>Anoxynatronum</taxon>
    </lineage>
</organism>
<keyword evidence="4" id="KW-0521">NADP</keyword>
<dbReference type="PANTHER" id="PTHR44085:SF2">
    <property type="entry name" value="SEPIAPTERIN REDUCTASE"/>
    <property type="match status" value="1"/>
</dbReference>
<dbReference type="PROSITE" id="PS00061">
    <property type="entry name" value="ADH_SHORT"/>
    <property type="match status" value="1"/>
</dbReference>
<keyword evidence="3" id="KW-0963">Cytoplasm</keyword>
<keyword evidence="5" id="KW-0560">Oxidoreductase</keyword>
<comment type="subcellular location">
    <subcellularLocation>
        <location evidence="1">Cytoplasm</location>
    </subcellularLocation>
</comment>
<dbReference type="GO" id="GO:0006729">
    <property type="term" value="P:tetrahydrobiopterin biosynthetic process"/>
    <property type="evidence" value="ECO:0007669"/>
    <property type="project" value="TreeGrafter"/>
</dbReference>
<evidence type="ECO:0000313" key="7">
    <source>
        <dbReference type="Proteomes" id="UP001158066"/>
    </source>
</evidence>
<dbReference type="SUPFAM" id="SSF51735">
    <property type="entry name" value="NAD(P)-binding Rossmann-fold domains"/>
    <property type="match status" value="1"/>
</dbReference>
<sequence>MKYVIITGASKGLGSALAEVLMEKGELVHLLCVARRANQSLADQAAKLEISMDVIQADLAEVETLETLMVQIFAKIDFSKATGLYLVNNAGMVEPIAPLSKYTAGEILTNLHVNLAAPMALTAAFLRLSRELAAPKRVVTVTSGASKRAIYGWSAYCAAKAGVNLFTGCAAEEEKDEKNGTQLAAFSPGVMDTDMQVTIRSSKEADFKPLADFVKFKTDGVLRPAKVVAEALASLLFADDFPNGEFVDVKDLLEIQSSST</sequence>
<dbReference type="RefSeq" id="WP_283408003.1">
    <property type="nucleotide sequence ID" value="NZ_FXUF01000002.1"/>
</dbReference>
<dbReference type="PRINTS" id="PR00081">
    <property type="entry name" value="GDHRDH"/>
</dbReference>
<name>A0AA45WTL5_9CLOT</name>
<dbReference type="InterPro" id="IPR002347">
    <property type="entry name" value="SDR_fam"/>
</dbReference>
<dbReference type="PANTHER" id="PTHR44085">
    <property type="entry name" value="SEPIAPTERIN REDUCTASE"/>
    <property type="match status" value="1"/>
</dbReference>
<evidence type="ECO:0000313" key="6">
    <source>
        <dbReference type="EMBL" id="SMP43714.1"/>
    </source>
</evidence>
<dbReference type="InterPro" id="IPR036291">
    <property type="entry name" value="NAD(P)-bd_dom_sf"/>
</dbReference>
<keyword evidence="7" id="KW-1185">Reference proteome</keyword>
<dbReference type="InterPro" id="IPR020904">
    <property type="entry name" value="Sc_DH/Rdtase_CS"/>
</dbReference>
<dbReference type="GO" id="GO:0005737">
    <property type="term" value="C:cytoplasm"/>
    <property type="evidence" value="ECO:0007669"/>
    <property type="project" value="UniProtKB-SubCell"/>
</dbReference>
<evidence type="ECO:0000256" key="4">
    <source>
        <dbReference type="ARBA" id="ARBA00022857"/>
    </source>
</evidence>
<dbReference type="GO" id="GO:0004757">
    <property type="term" value="F:sepiapterin reductase (NADP+) activity"/>
    <property type="evidence" value="ECO:0007669"/>
    <property type="project" value="TreeGrafter"/>
</dbReference>
<protein>
    <submittedName>
        <fullName evidence="6">Benzil reductase ((S)-benzoin forming)</fullName>
    </submittedName>
</protein>
<proteinExistence type="inferred from homology"/>
<gene>
    <name evidence="6" type="ORF">SAMN06296020_10289</name>
</gene>
<dbReference type="NCBIfam" id="NF005381">
    <property type="entry name" value="PRK06924.1"/>
    <property type="match status" value="1"/>
</dbReference>
<dbReference type="InterPro" id="IPR051721">
    <property type="entry name" value="Biopterin_syn/organic_redct"/>
</dbReference>
<accession>A0AA45WTL5</accession>
<comment type="caution">
    <text evidence="6">The sequence shown here is derived from an EMBL/GenBank/DDBJ whole genome shotgun (WGS) entry which is preliminary data.</text>
</comment>
<evidence type="ECO:0000256" key="3">
    <source>
        <dbReference type="ARBA" id="ARBA00022490"/>
    </source>
</evidence>
<dbReference type="Gene3D" id="3.40.50.720">
    <property type="entry name" value="NAD(P)-binding Rossmann-like Domain"/>
    <property type="match status" value="1"/>
</dbReference>
<evidence type="ECO:0000256" key="2">
    <source>
        <dbReference type="ARBA" id="ARBA00006484"/>
    </source>
</evidence>
<comment type="similarity">
    <text evidence="2">Belongs to the short-chain dehydrogenases/reductases (SDR) family.</text>
</comment>
<dbReference type="Pfam" id="PF00106">
    <property type="entry name" value="adh_short"/>
    <property type="match status" value="1"/>
</dbReference>